<dbReference type="PRINTS" id="PR00762">
    <property type="entry name" value="CLCHANNEL"/>
</dbReference>
<feature type="transmembrane region" description="Helical" evidence="11">
    <location>
        <begin position="20"/>
        <end position="45"/>
    </location>
</feature>
<evidence type="ECO:0000256" key="2">
    <source>
        <dbReference type="ARBA" id="ARBA00022448"/>
    </source>
</evidence>
<feature type="transmembrane region" description="Helical" evidence="11">
    <location>
        <begin position="393"/>
        <end position="414"/>
    </location>
</feature>
<evidence type="ECO:0000256" key="7">
    <source>
        <dbReference type="ARBA" id="ARBA00023173"/>
    </source>
</evidence>
<name>A0A4R5L5T5_9BURK</name>
<gene>
    <name evidence="13" type="ORF">E1N52_30950</name>
</gene>
<feature type="transmembrane region" description="Helical" evidence="11">
    <location>
        <begin position="65"/>
        <end position="85"/>
    </location>
</feature>
<protein>
    <submittedName>
        <fullName evidence="13">CBS domain-containing protein</fullName>
    </submittedName>
</protein>
<dbReference type="InterPro" id="IPR046342">
    <property type="entry name" value="CBS_dom_sf"/>
</dbReference>
<accession>A0A4R5L5T5</accession>
<evidence type="ECO:0000256" key="5">
    <source>
        <dbReference type="ARBA" id="ARBA00023065"/>
    </source>
</evidence>
<dbReference type="InterPro" id="IPR014743">
    <property type="entry name" value="Cl-channel_core"/>
</dbReference>
<reference evidence="13 14" key="1">
    <citation type="submission" date="2019-03" db="EMBL/GenBank/DDBJ databases">
        <title>Paraburkholderia sp. isolated from native Mimosa gymnas in Guartela State Park, Brazil.</title>
        <authorList>
            <person name="Paulitsch F."/>
            <person name="Hungria M."/>
            <person name="Delamuta J.R.M."/>
            <person name="Ribeiro R.A."/>
            <person name="Dall'Agnol R."/>
            <person name="Silva J.S.B."/>
        </authorList>
    </citation>
    <scope>NUCLEOTIDE SEQUENCE [LARGE SCALE GENOMIC DNA]</scope>
    <source>
        <strain evidence="13 14">CNPSo 3008</strain>
    </source>
</reference>
<keyword evidence="7" id="KW-0869">Chloride channel</keyword>
<dbReference type="InterPro" id="IPR001807">
    <property type="entry name" value="ClC"/>
</dbReference>
<dbReference type="RefSeq" id="WP_133187038.1">
    <property type="nucleotide sequence ID" value="NZ_SMOD01000031.1"/>
</dbReference>
<feature type="transmembrane region" description="Helical" evidence="11">
    <location>
        <begin position="139"/>
        <end position="156"/>
    </location>
</feature>
<evidence type="ECO:0000313" key="13">
    <source>
        <dbReference type="EMBL" id="TDG04116.1"/>
    </source>
</evidence>
<feature type="transmembrane region" description="Helical" evidence="11">
    <location>
        <begin position="231"/>
        <end position="251"/>
    </location>
</feature>
<comment type="caution">
    <text evidence="13">The sequence shown here is derived from an EMBL/GenBank/DDBJ whole genome shotgun (WGS) entry which is preliminary data.</text>
</comment>
<sequence>MSNHNGDRGDFATDVRLLRISAIAAAGGALSTVAADFLLHLIRFFTNLFFFQTFSTANHSPAENTLGLFVVAMPVIGGLIVGLIARYGSEQIRGHGIPEAIEAILFGKSKMSPKVAVLKPLASAIAIGSGGPFGAEGPIIMTGGAIGSLIAQFFHLSGAERKALLVAGAVAGMTAVFGTPVAAVLLAIELLLFELRPRSLLPVAIACAVAGFTRPLLLGSGPLFPLQTMPLGTVGIVSSCIAGLVAGALSWGLSTWLYKVEDLFGKLPIHWMWWPALGAIAVGIGGYFQPRALGVGYDVIGDLLHNHLAMQAVIGIVVVKAIIWVIALASGTSGGVLAPLLMMGAGVGALAGPYMPGHEPAVWPLIFMAAALGGMMRAPVMAAVFAFELTGDANALLPLLASAAVAYGFTVLLMRRSILTEKIARRGYHIYREYSIDPLERHYVEEVMTKGVQSIDARTTVADVLRTYFGAQQKFRAFPVVDNGVLVGMADRALLDRAVSSSADAPIGALFSDALPEIALPGETCRNVAARLAITGLDRVPVVDDDKTRRLLGIVSRHDLVKPSLSVFTEEREREQFRRVWVPRSERFAPTGKRPGMTDERAEAKH</sequence>
<keyword evidence="3 11" id="KW-0812">Transmembrane</keyword>
<keyword evidence="9" id="KW-0407">Ion channel</keyword>
<keyword evidence="2" id="KW-0813">Transport</keyword>
<evidence type="ECO:0000256" key="11">
    <source>
        <dbReference type="SAM" id="Phobius"/>
    </source>
</evidence>
<dbReference type="PANTHER" id="PTHR43427">
    <property type="entry name" value="CHLORIDE CHANNEL PROTEIN CLC-E"/>
    <property type="match status" value="1"/>
</dbReference>
<dbReference type="CDD" id="cd00400">
    <property type="entry name" value="Voltage_gated_ClC"/>
    <property type="match status" value="1"/>
</dbReference>
<feature type="transmembrane region" description="Helical" evidence="11">
    <location>
        <begin position="200"/>
        <end position="219"/>
    </location>
</feature>
<comment type="subcellular location">
    <subcellularLocation>
        <location evidence="1">Membrane</location>
        <topology evidence="1">Multi-pass membrane protein</topology>
    </subcellularLocation>
</comment>
<dbReference type="Proteomes" id="UP000295606">
    <property type="component" value="Unassembled WGS sequence"/>
</dbReference>
<dbReference type="OrthoDB" id="9767361at2"/>
<organism evidence="13 14">
    <name type="scientific">Paraburkholderia guartelaensis</name>
    <dbReference type="NCBI Taxonomy" id="2546446"/>
    <lineage>
        <taxon>Bacteria</taxon>
        <taxon>Pseudomonadati</taxon>
        <taxon>Pseudomonadota</taxon>
        <taxon>Betaproteobacteria</taxon>
        <taxon>Burkholderiales</taxon>
        <taxon>Burkholderiaceae</taxon>
        <taxon>Paraburkholderia</taxon>
    </lineage>
</organism>
<keyword evidence="6 11" id="KW-0472">Membrane</keyword>
<evidence type="ECO:0000256" key="8">
    <source>
        <dbReference type="ARBA" id="ARBA00023214"/>
    </source>
</evidence>
<dbReference type="SMART" id="SM00116">
    <property type="entry name" value="CBS"/>
    <property type="match status" value="2"/>
</dbReference>
<feature type="transmembrane region" description="Helical" evidence="11">
    <location>
        <begin position="336"/>
        <end position="355"/>
    </location>
</feature>
<keyword evidence="8" id="KW-0868">Chloride</keyword>
<dbReference type="InterPro" id="IPR050368">
    <property type="entry name" value="ClC-type_chloride_channel"/>
</dbReference>
<evidence type="ECO:0000256" key="3">
    <source>
        <dbReference type="ARBA" id="ARBA00022692"/>
    </source>
</evidence>
<dbReference type="SUPFAM" id="SSF54631">
    <property type="entry name" value="CBS-domain pair"/>
    <property type="match status" value="1"/>
</dbReference>
<feature type="transmembrane region" description="Helical" evidence="11">
    <location>
        <begin position="362"/>
        <end position="387"/>
    </location>
</feature>
<feature type="domain" description="CBS" evidence="12">
    <location>
        <begin position="448"/>
        <end position="505"/>
    </location>
</feature>
<keyword evidence="4 11" id="KW-1133">Transmembrane helix</keyword>
<evidence type="ECO:0000256" key="1">
    <source>
        <dbReference type="ARBA" id="ARBA00004141"/>
    </source>
</evidence>
<evidence type="ECO:0000256" key="4">
    <source>
        <dbReference type="ARBA" id="ARBA00022989"/>
    </source>
</evidence>
<dbReference type="Gene3D" id="3.10.580.10">
    <property type="entry name" value="CBS-domain"/>
    <property type="match status" value="1"/>
</dbReference>
<feature type="transmembrane region" description="Helical" evidence="11">
    <location>
        <begin position="271"/>
        <end position="288"/>
    </location>
</feature>
<feature type="transmembrane region" description="Helical" evidence="11">
    <location>
        <begin position="308"/>
        <end position="330"/>
    </location>
</feature>
<feature type="transmembrane region" description="Helical" evidence="11">
    <location>
        <begin position="163"/>
        <end position="188"/>
    </location>
</feature>
<dbReference type="Pfam" id="PF00571">
    <property type="entry name" value="CBS"/>
    <property type="match status" value="2"/>
</dbReference>
<dbReference type="EMBL" id="SMOD01000031">
    <property type="protein sequence ID" value="TDG04116.1"/>
    <property type="molecule type" value="Genomic_DNA"/>
</dbReference>
<dbReference type="GO" id="GO:0034707">
    <property type="term" value="C:chloride channel complex"/>
    <property type="evidence" value="ECO:0007669"/>
    <property type="project" value="UniProtKB-KW"/>
</dbReference>
<keyword evidence="5" id="KW-0406">Ion transport</keyword>
<evidence type="ECO:0000256" key="6">
    <source>
        <dbReference type="ARBA" id="ARBA00023136"/>
    </source>
</evidence>
<dbReference type="Pfam" id="PF00654">
    <property type="entry name" value="Voltage_CLC"/>
    <property type="match status" value="1"/>
</dbReference>
<dbReference type="PROSITE" id="PS51371">
    <property type="entry name" value="CBS"/>
    <property type="match status" value="2"/>
</dbReference>
<dbReference type="PANTHER" id="PTHR43427:SF6">
    <property type="entry name" value="CHLORIDE CHANNEL PROTEIN CLC-E"/>
    <property type="match status" value="1"/>
</dbReference>
<dbReference type="SUPFAM" id="SSF81340">
    <property type="entry name" value="Clc chloride channel"/>
    <property type="match status" value="1"/>
</dbReference>
<proteinExistence type="predicted"/>
<dbReference type="GO" id="GO:0005254">
    <property type="term" value="F:chloride channel activity"/>
    <property type="evidence" value="ECO:0007669"/>
    <property type="project" value="UniProtKB-KW"/>
</dbReference>
<evidence type="ECO:0000313" key="14">
    <source>
        <dbReference type="Proteomes" id="UP000295606"/>
    </source>
</evidence>
<dbReference type="Gene3D" id="1.10.3080.10">
    <property type="entry name" value="Clc chloride channel"/>
    <property type="match status" value="1"/>
</dbReference>
<evidence type="ECO:0000256" key="9">
    <source>
        <dbReference type="ARBA" id="ARBA00023303"/>
    </source>
</evidence>
<dbReference type="InterPro" id="IPR000644">
    <property type="entry name" value="CBS_dom"/>
</dbReference>
<evidence type="ECO:0000256" key="10">
    <source>
        <dbReference type="PROSITE-ProRule" id="PRU00703"/>
    </source>
</evidence>
<dbReference type="CDD" id="cd02205">
    <property type="entry name" value="CBS_pair_SF"/>
    <property type="match status" value="1"/>
</dbReference>
<keyword evidence="10" id="KW-0129">CBS domain</keyword>
<feature type="domain" description="CBS" evidence="12">
    <location>
        <begin position="511"/>
        <end position="574"/>
    </location>
</feature>
<evidence type="ECO:0000259" key="12">
    <source>
        <dbReference type="PROSITE" id="PS51371"/>
    </source>
</evidence>
<dbReference type="AlphaFoldDB" id="A0A4R5L5T5"/>